<dbReference type="InterPro" id="IPR000315">
    <property type="entry name" value="Znf_B-box"/>
</dbReference>
<dbReference type="InterPro" id="IPR047153">
    <property type="entry name" value="TRIM45/56/19-like"/>
</dbReference>
<evidence type="ECO:0000259" key="2">
    <source>
        <dbReference type="PROSITE" id="PS50119"/>
    </source>
</evidence>
<dbReference type="Proteomes" id="UP000694844">
    <property type="component" value="Chromosome 9"/>
</dbReference>
<organism evidence="3 5">
    <name type="scientific">Crassostrea virginica</name>
    <name type="common">Eastern oyster</name>
    <dbReference type="NCBI Taxonomy" id="6565"/>
    <lineage>
        <taxon>Eukaryota</taxon>
        <taxon>Metazoa</taxon>
        <taxon>Spiralia</taxon>
        <taxon>Lophotrochozoa</taxon>
        <taxon>Mollusca</taxon>
        <taxon>Bivalvia</taxon>
        <taxon>Autobranchia</taxon>
        <taxon>Pteriomorphia</taxon>
        <taxon>Ostreida</taxon>
        <taxon>Ostreoidea</taxon>
        <taxon>Ostreidae</taxon>
        <taxon>Crassostrea</taxon>
    </lineage>
</organism>
<gene>
    <name evidence="4 5" type="primary">LOC111111593</name>
</gene>
<accession>A0A8B8BN79</accession>
<dbReference type="Gene3D" id="3.30.160.60">
    <property type="entry name" value="Classic Zinc Finger"/>
    <property type="match status" value="1"/>
</dbReference>
<keyword evidence="1" id="KW-0862">Zinc</keyword>
<dbReference type="PANTHER" id="PTHR25462:SF296">
    <property type="entry name" value="MEIOTIC P26, ISOFORM F"/>
    <property type="match status" value="1"/>
</dbReference>
<dbReference type="AlphaFoldDB" id="A0A8B8BN79"/>
<name>A0A8B8BN79_CRAVI</name>
<dbReference type="Gene3D" id="2.120.10.30">
    <property type="entry name" value="TolB, C-terminal domain"/>
    <property type="match status" value="1"/>
</dbReference>
<dbReference type="SUPFAM" id="SSF57845">
    <property type="entry name" value="B-box zinc-binding domain"/>
    <property type="match status" value="1"/>
</dbReference>
<dbReference type="SUPFAM" id="SSF101898">
    <property type="entry name" value="NHL repeat"/>
    <property type="match status" value="1"/>
</dbReference>
<reference evidence="4 5" key="1">
    <citation type="submission" date="2025-04" db="UniProtKB">
        <authorList>
            <consortium name="RefSeq"/>
        </authorList>
    </citation>
    <scope>IDENTIFICATION</scope>
    <source>
        <tissue evidence="4 5">Whole sample</tissue>
    </source>
</reference>
<dbReference type="PROSITE" id="PS50119">
    <property type="entry name" value="ZF_BBOX"/>
    <property type="match status" value="2"/>
</dbReference>
<dbReference type="GO" id="GO:0008270">
    <property type="term" value="F:zinc ion binding"/>
    <property type="evidence" value="ECO:0007669"/>
    <property type="project" value="UniProtKB-KW"/>
</dbReference>
<proteinExistence type="predicted"/>
<dbReference type="OrthoDB" id="6064205at2759"/>
<keyword evidence="3" id="KW-1185">Reference proteome</keyword>
<dbReference type="RefSeq" id="XP_022304366.1">
    <property type="nucleotide sequence ID" value="XM_022448658.1"/>
</dbReference>
<feature type="domain" description="B box-type" evidence="2">
    <location>
        <begin position="20"/>
        <end position="69"/>
    </location>
</feature>
<dbReference type="RefSeq" id="XP_022304365.1">
    <property type="nucleotide sequence ID" value="XM_022448657.1"/>
</dbReference>
<dbReference type="KEGG" id="cvn:111111593"/>
<keyword evidence="1" id="KW-0863">Zinc-finger</keyword>
<sequence length="583" mass="65794">MATSTSWAQDAITCDLCDKAAQQFCNSCQVSLCETCIQFCNSCQVNLCETCIKKHRDEFKSLPHDIVPFLHKKAQLVFSACQEHIGQRCEVNCKECNKDVCLKCIVSGTHKGHDVEELTEYHENKIRKIKSDMEEIQAKLIPKYQKEDVEIGKKISKSKSKLNDLGKKSKKIRKLWHEEVDNIFNTIDALSQSLTEKNLNALQEYQNKIKDLISKMNITVKQNEKLLTTNSLSEVNDYKSKLNEYEEFPEHVDLRLPSLRSKMDQGKEFIIEIGAYRATLKQISQPSPSADVSRLTTGKGKLMDQVRVIATIPTNYKPLWGVACVGGAEAWINGQNKIIACIDIHGTVRETVTTTCQHWPGKIKVTRGKELIYSDNYSGTVKIVSSGKSDTLITAPQGWSPWGLCSTRSGDILVHFIEWKNLLQRLAGYGSQRKNKIIRYQGQKIKQEINNDEQGNPIFKEGVYSLYMSENKNGDACVSDGNAYTVVVVDKTGRVRFRYDGTPARREKSFGPKNIVTDALSQIIVTDNNNDCLHILDQNGQFLRCVDDCGLEKPLGLSVDSEGRLWVGLFETGEIKVIKYLTQ</sequence>
<evidence type="ECO:0000313" key="3">
    <source>
        <dbReference type="Proteomes" id="UP000694844"/>
    </source>
</evidence>
<evidence type="ECO:0000313" key="5">
    <source>
        <dbReference type="RefSeq" id="XP_022304366.1"/>
    </source>
</evidence>
<dbReference type="InterPro" id="IPR011042">
    <property type="entry name" value="6-blade_b-propeller_TolB-like"/>
</dbReference>
<dbReference type="SUPFAM" id="SSF58113">
    <property type="entry name" value="Apolipoprotein A-I"/>
    <property type="match status" value="1"/>
</dbReference>
<dbReference type="PANTHER" id="PTHR25462">
    <property type="entry name" value="BONUS, ISOFORM C-RELATED"/>
    <property type="match status" value="1"/>
</dbReference>
<keyword evidence="1" id="KW-0479">Metal-binding</keyword>
<evidence type="ECO:0000256" key="1">
    <source>
        <dbReference type="PROSITE-ProRule" id="PRU00024"/>
    </source>
</evidence>
<feature type="domain" description="B box-type" evidence="2">
    <location>
        <begin position="81"/>
        <end position="118"/>
    </location>
</feature>
<evidence type="ECO:0000313" key="4">
    <source>
        <dbReference type="RefSeq" id="XP_022304365.1"/>
    </source>
</evidence>
<dbReference type="GeneID" id="111111593"/>
<protein>
    <submittedName>
        <fullName evidence="4 5">Uncharacterized protein LOC111111593</fullName>
    </submittedName>
</protein>